<evidence type="ECO:0000256" key="4">
    <source>
        <dbReference type="ARBA" id="ARBA00023163"/>
    </source>
</evidence>
<feature type="compositionally biased region" description="Polar residues" evidence="6">
    <location>
        <begin position="31"/>
        <end position="43"/>
    </location>
</feature>
<dbReference type="InterPro" id="IPR050913">
    <property type="entry name" value="AP2/ERF_ERF"/>
</dbReference>
<name>A0ABD1SNW9_9LAMI</name>
<dbReference type="SUPFAM" id="SSF54171">
    <property type="entry name" value="DNA-binding domain"/>
    <property type="match status" value="1"/>
</dbReference>
<dbReference type="Pfam" id="PF00847">
    <property type="entry name" value="AP2"/>
    <property type="match status" value="1"/>
</dbReference>
<keyword evidence="2" id="KW-0805">Transcription regulation</keyword>
<dbReference type="PANTHER" id="PTHR31194">
    <property type="entry name" value="SHN SHINE , DNA BINDING / TRANSCRIPTION FACTOR"/>
    <property type="match status" value="1"/>
</dbReference>
<dbReference type="GO" id="GO:0003677">
    <property type="term" value="F:DNA binding"/>
    <property type="evidence" value="ECO:0007669"/>
    <property type="project" value="UniProtKB-KW"/>
</dbReference>
<keyword evidence="9" id="KW-1185">Reference proteome</keyword>
<dbReference type="PROSITE" id="PS51032">
    <property type="entry name" value="AP2_ERF"/>
    <property type="match status" value="1"/>
</dbReference>
<dbReference type="PANTHER" id="PTHR31194:SF166">
    <property type="entry name" value="PATHOGENESIS-RELATED GENES TRANSCRIPTIONAL ACTIVATOR PTI6"/>
    <property type="match status" value="1"/>
</dbReference>
<dbReference type="GO" id="GO:0005634">
    <property type="term" value="C:nucleus"/>
    <property type="evidence" value="ECO:0007669"/>
    <property type="project" value="UniProtKB-SubCell"/>
</dbReference>
<dbReference type="Proteomes" id="UP001604277">
    <property type="component" value="Unassembled WGS sequence"/>
</dbReference>
<evidence type="ECO:0000259" key="7">
    <source>
        <dbReference type="PROSITE" id="PS51032"/>
    </source>
</evidence>
<dbReference type="AlphaFoldDB" id="A0ABD1SNW9"/>
<accession>A0ABD1SNW9</accession>
<feature type="domain" description="AP2/ERF" evidence="7">
    <location>
        <begin position="50"/>
        <end position="107"/>
    </location>
</feature>
<organism evidence="8 9">
    <name type="scientific">Forsythia ovata</name>
    <dbReference type="NCBI Taxonomy" id="205694"/>
    <lineage>
        <taxon>Eukaryota</taxon>
        <taxon>Viridiplantae</taxon>
        <taxon>Streptophyta</taxon>
        <taxon>Embryophyta</taxon>
        <taxon>Tracheophyta</taxon>
        <taxon>Spermatophyta</taxon>
        <taxon>Magnoliopsida</taxon>
        <taxon>eudicotyledons</taxon>
        <taxon>Gunneridae</taxon>
        <taxon>Pentapetalae</taxon>
        <taxon>asterids</taxon>
        <taxon>lamiids</taxon>
        <taxon>Lamiales</taxon>
        <taxon>Oleaceae</taxon>
        <taxon>Forsythieae</taxon>
        <taxon>Forsythia</taxon>
    </lineage>
</organism>
<proteinExistence type="predicted"/>
<comment type="caution">
    <text evidence="8">The sequence shown here is derived from an EMBL/GenBank/DDBJ whole genome shotgun (WGS) entry which is preliminary data.</text>
</comment>
<evidence type="ECO:0000256" key="6">
    <source>
        <dbReference type="SAM" id="MobiDB-lite"/>
    </source>
</evidence>
<dbReference type="InterPro" id="IPR001471">
    <property type="entry name" value="AP2/ERF_dom"/>
</dbReference>
<keyword evidence="5" id="KW-0539">Nucleus</keyword>
<sequence length="181" mass="20012">MASHRQSATTTATTAPPTPPPDPHLHHLYSSPKSPSHPHTQPHLSLWERKRRAVAVRPWGRWATEIHDPTSRKWVWLGTYDTPEKAASIYDSTAVKLRSPSGVTNFSVAERVSIALTESITESLTEIDAVSSGKESTLSPTSVLRRGEFTQFDDLYGGPFLGQNHNNSISFLSPRLLLHAP</sequence>
<evidence type="ECO:0000256" key="5">
    <source>
        <dbReference type="ARBA" id="ARBA00023242"/>
    </source>
</evidence>
<keyword evidence="4" id="KW-0804">Transcription</keyword>
<gene>
    <name evidence="8" type="ORF">Fot_36264</name>
</gene>
<evidence type="ECO:0000256" key="2">
    <source>
        <dbReference type="ARBA" id="ARBA00023015"/>
    </source>
</evidence>
<reference evidence="9" key="1">
    <citation type="submission" date="2024-07" db="EMBL/GenBank/DDBJ databases">
        <title>Two chromosome-level genome assemblies of Korean endemic species Abeliophyllum distichum and Forsythia ovata (Oleaceae).</title>
        <authorList>
            <person name="Jang H."/>
        </authorList>
    </citation>
    <scope>NUCLEOTIDE SEQUENCE [LARGE SCALE GENOMIC DNA]</scope>
</reference>
<evidence type="ECO:0000313" key="8">
    <source>
        <dbReference type="EMBL" id="KAL2502416.1"/>
    </source>
</evidence>
<keyword evidence="3" id="KW-0238">DNA-binding</keyword>
<comment type="subcellular location">
    <subcellularLocation>
        <location evidence="1">Nucleus</location>
    </subcellularLocation>
</comment>
<protein>
    <submittedName>
        <fullName evidence="8">AP2/ERF domain-containing protein</fullName>
    </submittedName>
</protein>
<dbReference type="EMBL" id="JBFOLJ010000010">
    <property type="protein sequence ID" value="KAL2502416.1"/>
    <property type="molecule type" value="Genomic_DNA"/>
</dbReference>
<dbReference type="CDD" id="cd00018">
    <property type="entry name" value="AP2"/>
    <property type="match status" value="1"/>
</dbReference>
<dbReference type="Gene3D" id="3.30.730.10">
    <property type="entry name" value="AP2/ERF domain"/>
    <property type="match status" value="1"/>
</dbReference>
<evidence type="ECO:0000256" key="1">
    <source>
        <dbReference type="ARBA" id="ARBA00004123"/>
    </source>
</evidence>
<dbReference type="InterPro" id="IPR036955">
    <property type="entry name" value="AP2/ERF_dom_sf"/>
</dbReference>
<evidence type="ECO:0000256" key="3">
    <source>
        <dbReference type="ARBA" id="ARBA00023125"/>
    </source>
</evidence>
<evidence type="ECO:0000313" key="9">
    <source>
        <dbReference type="Proteomes" id="UP001604277"/>
    </source>
</evidence>
<dbReference type="InterPro" id="IPR016177">
    <property type="entry name" value="DNA-bd_dom_sf"/>
</dbReference>
<feature type="region of interest" description="Disordered" evidence="6">
    <location>
        <begin position="1"/>
        <end position="46"/>
    </location>
</feature>
<dbReference type="SMART" id="SM00380">
    <property type="entry name" value="AP2"/>
    <property type="match status" value="1"/>
</dbReference>